<sequence>MTDTTLPDRLSSDPSSPFHDAALLERGIGIRFKGVEKTNVEEYCVSEGWIRVAVGNARDRKGNPLTIRLNGEVEAYLKDEG</sequence>
<reference evidence="1 2" key="1">
    <citation type="submission" date="2019-09" db="EMBL/GenBank/DDBJ databases">
        <title>Segnochrobactrum spirostomi gen. nov., sp. nov., isolated from the ciliate Spirostomum cf. yagiui and description of a novel family, Segnochrobactraceae fam. nov. within the order Rhizobiales of the class Alphaproteobacteria.</title>
        <authorList>
            <person name="Akter S."/>
            <person name="Shazib S.U.A."/>
            <person name="Shin M.K."/>
        </authorList>
    </citation>
    <scope>NUCLEOTIDE SEQUENCE [LARGE SCALE GENOMIC DNA]</scope>
    <source>
        <strain evidence="1 2">Sp-1</strain>
    </source>
</reference>
<accession>A0A6A7Y2V7</accession>
<dbReference type="Proteomes" id="UP000332515">
    <property type="component" value="Unassembled WGS sequence"/>
</dbReference>
<dbReference type="Pfam" id="PF11730">
    <property type="entry name" value="DUF3297"/>
    <property type="match status" value="1"/>
</dbReference>
<dbReference type="InterPro" id="IPR021724">
    <property type="entry name" value="DUF3297"/>
</dbReference>
<name>A0A6A7Y2V7_9HYPH</name>
<comment type="caution">
    <text evidence="1">The sequence shown here is derived from an EMBL/GenBank/DDBJ whole genome shotgun (WGS) entry which is preliminary data.</text>
</comment>
<organism evidence="1 2">
    <name type="scientific">Segnochrobactrum spirostomi</name>
    <dbReference type="NCBI Taxonomy" id="2608987"/>
    <lineage>
        <taxon>Bacteria</taxon>
        <taxon>Pseudomonadati</taxon>
        <taxon>Pseudomonadota</taxon>
        <taxon>Alphaproteobacteria</taxon>
        <taxon>Hyphomicrobiales</taxon>
        <taxon>Segnochrobactraceae</taxon>
        <taxon>Segnochrobactrum</taxon>
    </lineage>
</organism>
<protein>
    <submittedName>
        <fullName evidence="1">DUF3297 family protein</fullName>
    </submittedName>
</protein>
<gene>
    <name evidence="1" type="ORF">F0357_08055</name>
</gene>
<dbReference type="EMBL" id="VWNA01000001">
    <property type="protein sequence ID" value="MQT12608.1"/>
    <property type="molecule type" value="Genomic_DNA"/>
</dbReference>
<keyword evidence="2" id="KW-1185">Reference proteome</keyword>
<dbReference type="RefSeq" id="WP_153479853.1">
    <property type="nucleotide sequence ID" value="NZ_VWNA01000001.1"/>
</dbReference>
<dbReference type="AlphaFoldDB" id="A0A6A7Y2V7"/>
<proteinExistence type="predicted"/>
<evidence type="ECO:0000313" key="2">
    <source>
        <dbReference type="Proteomes" id="UP000332515"/>
    </source>
</evidence>
<evidence type="ECO:0000313" key="1">
    <source>
        <dbReference type="EMBL" id="MQT12608.1"/>
    </source>
</evidence>